<dbReference type="Pfam" id="PF00436">
    <property type="entry name" value="SSB"/>
    <property type="match status" value="1"/>
</dbReference>
<dbReference type="NCBIfam" id="TIGR00621">
    <property type="entry name" value="ssb"/>
    <property type="match status" value="1"/>
</dbReference>
<dbReference type="PANTHER" id="PTHR10302">
    <property type="entry name" value="SINGLE-STRANDED DNA-BINDING PROTEIN"/>
    <property type="match status" value="1"/>
</dbReference>
<reference evidence="5 6" key="1">
    <citation type="journal article" date="2015" name="Microbiome">
        <title>Genomic resolution of linkages in carbon, nitrogen, and sulfur cycling among widespread estuary sediment bacteria.</title>
        <authorList>
            <person name="Baker B.J."/>
            <person name="Lazar C.S."/>
            <person name="Teske A.P."/>
            <person name="Dick G.J."/>
        </authorList>
    </citation>
    <scope>NUCLEOTIDE SEQUENCE [LARGE SCALE GENOMIC DNA]</scope>
    <source>
        <strain evidence="5">DG_56</strain>
    </source>
</reference>
<dbReference type="GO" id="GO:0003697">
    <property type="term" value="F:single-stranded DNA binding"/>
    <property type="evidence" value="ECO:0007669"/>
    <property type="project" value="UniProtKB-UniRule"/>
</dbReference>
<dbReference type="AlphaFoldDB" id="A0A0S7XRM8"/>
<dbReference type="PIRSF" id="PIRSF002070">
    <property type="entry name" value="SSB"/>
    <property type="match status" value="1"/>
</dbReference>
<gene>
    <name evidence="5" type="ORF">AMK68_00320</name>
</gene>
<name>A0A0S7XRM8_9BACT</name>
<dbReference type="SUPFAM" id="SSF50249">
    <property type="entry name" value="Nucleic acid-binding proteins"/>
    <property type="match status" value="1"/>
</dbReference>
<comment type="caution">
    <text evidence="2">Lacks conserved residue(s) required for the propagation of feature annotation.</text>
</comment>
<feature type="compositionally biased region" description="Basic and acidic residues" evidence="4">
    <location>
        <begin position="101"/>
        <end position="110"/>
    </location>
</feature>
<evidence type="ECO:0000256" key="2">
    <source>
        <dbReference type="HAMAP-Rule" id="MF_00984"/>
    </source>
</evidence>
<dbReference type="InterPro" id="IPR011344">
    <property type="entry name" value="ssDNA-bd"/>
</dbReference>
<dbReference type="InterPro" id="IPR000424">
    <property type="entry name" value="Primosome_PriB/ssb"/>
</dbReference>
<evidence type="ECO:0000313" key="5">
    <source>
        <dbReference type="EMBL" id="KPJ64843.1"/>
    </source>
</evidence>
<dbReference type="CDD" id="cd04496">
    <property type="entry name" value="SSB_OBF"/>
    <property type="match status" value="1"/>
</dbReference>
<dbReference type="GO" id="GO:0009295">
    <property type="term" value="C:nucleoid"/>
    <property type="evidence" value="ECO:0007669"/>
    <property type="project" value="TreeGrafter"/>
</dbReference>
<dbReference type="PATRIC" id="fig|1704032.3.peg.375"/>
<organism evidence="5 6">
    <name type="scientific">candidate division KD3-62 bacterium DG_56</name>
    <dbReference type="NCBI Taxonomy" id="1704032"/>
    <lineage>
        <taxon>Bacteria</taxon>
        <taxon>candidate division KD3-62</taxon>
    </lineage>
</organism>
<dbReference type="PANTHER" id="PTHR10302:SF27">
    <property type="entry name" value="SINGLE-STRANDED DNA-BINDING PROTEIN"/>
    <property type="match status" value="1"/>
</dbReference>
<comment type="caution">
    <text evidence="5">The sequence shown here is derived from an EMBL/GenBank/DDBJ whole genome shotgun (WGS) entry which is preliminary data.</text>
</comment>
<dbReference type="EMBL" id="LIZY01000004">
    <property type="protein sequence ID" value="KPJ64843.1"/>
    <property type="molecule type" value="Genomic_DNA"/>
</dbReference>
<feature type="region of interest" description="Disordered" evidence="4">
    <location>
        <begin position="101"/>
        <end position="146"/>
    </location>
</feature>
<keyword evidence="1 2" id="KW-0238">DNA-binding</keyword>
<dbReference type="GO" id="GO:0006260">
    <property type="term" value="P:DNA replication"/>
    <property type="evidence" value="ECO:0007669"/>
    <property type="project" value="InterPro"/>
</dbReference>
<dbReference type="InterPro" id="IPR012340">
    <property type="entry name" value="NA-bd_OB-fold"/>
</dbReference>
<protein>
    <recommendedName>
        <fullName evidence="2 3">Single-stranded DNA-binding protein</fullName>
        <shortName evidence="2">SSB</shortName>
    </recommendedName>
</protein>
<proteinExistence type="inferred from homology"/>
<evidence type="ECO:0000313" key="6">
    <source>
        <dbReference type="Proteomes" id="UP000052020"/>
    </source>
</evidence>
<evidence type="ECO:0000256" key="3">
    <source>
        <dbReference type="PIRNR" id="PIRNR002070"/>
    </source>
</evidence>
<dbReference type="HAMAP" id="MF_00984">
    <property type="entry name" value="SSB"/>
    <property type="match status" value="1"/>
</dbReference>
<dbReference type="Gene3D" id="2.40.50.140">
    <property type="entry name" value="Nucleic acid-binding proteins"/>
    <property type="match status" value="1"/>
</dbReference>
<dbReference type="Proteomes" id="UP000052020">
    <property type="component" value="Unassembled WGS sequence"/>
</dbReference>
<sequence>MVNRVLLVGRLCNDPELKYTPSGVAVANFRVAVDRPFTNAQGEREADFIDTVAWRQNAEFAANYLGKGRLVCIDGRLQVRSWTTSEGQRRRAMEVVADNVRALDRPRQRETAAAATTEEPEAAESGAQVGEGDYGEGATFDPFQDQ</sequence>
<dbReference type="PROSITE" id="PS50935">
    <property type="entry name" value="SSB"/>
    <property type="match status" value="1"/>
</dbReference>
<evidence type="ECO:0000256" key="4">
    <source>
        <dbReference type="SAM" id="MobiDB-lite"/>
    </source>
</evidence>
<comment type="subunit">
    <text evidence="2">Homotetramer.</text>
</comment>
<evidence type="ECO:0000256" key="1">
    <source>
        <dbReference type="ARBA" id="ARBA00023125"/>
    </source>
</evidence>
<accession>A0A0S7XRM8</accession>